<protein>
    <recommendedName>
        <fullName evidence="6">P27 family phage terminase small subunit</fullName>
    </recommendedName>
</protein>
<accession>A0A4P7L9M4</accession>
<evidence type="ECO:0000256" key="1">
    <source>
        <dbReference type="SAM" id="MobiDB-lite"/>
    </source>
</evidence>
<evidence type="ECO:0000313" key="5">
    <source>
        <dbReference type="Proteomes" id="UP000325743"/>
    </source>
</evidence>
<dbReference type="KEGG" id="cox:E0W60_15145"/>
<dbReference type="EMBL" id="CP032519">
    <property type="protein sequence ID" value="QEZ46002.1"/>
    <property type="molecule type" value="Genomic_DNA"/>
</dbReference>
<reference evidence="2 4" key="2">
    <citation type="submission" date="2019-03" db="EMBL/GenBank/DDBJ databases">
        <title>Efficiently degradation of phenoxyalkanoic acid herbicides by Cupriavidus oxalaticus strain X32.</title>
        <authorList>
            <person name="Sheng X."/>
        </authorList>
    </citation>
    <scope>NUCLEOTIDE SEQUENCE [LARGE SCALE GENOMIC DNA]</scope>
    <source>
        <strain evidence="2 4">X32</strain>
    </source>
</reference>
<dbReference type="Proteomes" id="UP000295294">
    <property type="component" value="Chromosome 2"/>
</dbReference>
<reference evidence="3 5" key="1">
    <citation type="submission" date="2018-09" db="EMBL/GenBank/DDBJ databases">
        <title>Complete genome sequence of Cupriavidus oxalaticus T2, a bacterium capable of phenol tolerance and degradation.</title>
        <authorList>
            <person name="Yan J."/>
        </authorList>
    </citation>
    <scope>NUCLEOTIDE SEQUENCE [LARGE SCALE GENOMIC DNA]</scope>
    <source>
        <strain evidence="3 5">T2</strain>
    </source>
</reference>
<evidence type="ECO:0000313" key="2">
    <source>
        <dbReference type="EMBL" id="QBY52524.1"/>
    </source>
</evidence>
<feature type="region of interest" description="Disordered" evidence="1">
    <location>
        <begin position="114"/>
        <end position="141"/>
    </location>
</feature>
<feature type="compositionally biased region" description="Basic and acidic residues" evidence="1">
    <location>
        <begin position="114"/>
        <end position="127"/>
    </location>
</feature>
<dbReference type="EMBL" id="CP038635">
    <property type="protein sequence ID" value="QBY52524.1"/>
    <property type="molecule type" value="Genomic_DNA"/>
</dbReference>
<organism evidence="2 4">
    <name type="scientific">Cupriavidus oxalaticus</name>
    <dbReference type="NCBI Taxonomy" id="96344"/>
    <lineage>
        <taxon>Bacteria</taxon>
        <taxon>Pseudomonadati</taxon>
        <taxon>Pseudomonadota</taxon>
        <taxon>Betaproteobacteria</taxon>
        <taxon>Burkholderiales</taxon>
        <taxon>Burkholderiaceae</taxon>
        <taxon>Cupriavidus</taxon>
    </lineage>
</organism>
<name>A0A4P7L9M4_9BURK</name>
<dbReference type="RefSeq" id="WP_135704846.1">
    <property type="nucleotide sequence ID" value="NZ_CP032519.1"/>
</dbReference>
<evidence type="ECO:0000313" key="3">
    <source>
        <dbReference type="EMBL" id="QEZ46002.1"/>
    </source>
</evidence>
<gene>
    <name evidence="3" type="ORF">D2917_17035</name>
    <name evidence="2" type="ORF">E0W60_15145</name>
</gene>
<evidence type="ECO:0000313" key="4">
    <source>
        <dbReference type="Proteomes" id="UP000295294"/>
    </source>
</evidence>
<dbReference type="Proteomes" id="UP000325743">
    <property type="component" value="Chromosome 2"/>
</dbReference>
<dbReference type="AlphaFoldDB" id="A0A4P7L9M4"/>
<sequence>MKMAYARNIALAAQREAWAPPPGMPKAAAQVWNDTVSAVTGDHFAQGDEIVLMMFCEATVRLRRVARALERLPLVTTDPERLRLRRSLVGEANALRGQVLNLARALRLAPVSRRMQDKARTDLPTRDRRSKRLPGDDLFAC</sequence>
<evidence type="ECO:0008006" key="6">
    <source>
        <dbReference type="Google" id="ProtNLM"/>
    </source>
</evidence>
<proteinExistence type="predicted"/>